<dbReference type="AlphaFoldDB" id="A0A0D0CUM8"/>
<keyword evidence="2" id="KW-1185">Reference proteome</keyword>
<name>A0A0D0CUM8_9AGAR</name>
<dbReference type="Proteomes" id="UP000053593">
    <property type="component" value="Unassembled WGS sequence"/>
</dbReference>
<organism evidence="1 2">
    <name type="scientific">Collybiopsis luxurians FD-317 M1</name>
    <dbReference type="NCBI Taxonomy" id="944289"/>
    <lineage>
        <taxon>Eukaryota</taxon>
        <taxon>Fungi</taxon>
        <taxon>Dikarya</taxon>
        <taxon>Basidiomycota</taxon>
        <taxon>Agaricomycotina</taxon>
        <taxon>Agaricomycetes</taxon>
        <taxon>Agaricomycetidae</taxon>
        <taxon>Agaricales</taxon>
        <taxon>Marasmiineae</taxon>
        <taxon>Omphalotaceae</taxon>
        <taxon>Collybiopsis</taxon>
        <taxon>Collybiopsis luxurians</taxon>
    </lineage>
</organism>
<proteinExistence type="predicted"/>
<protein>
    <recommendedName>
        <fullName evidence="3">Helitron helicase-like domain-containing protein</fullName>
    </recommendedName>
</protein>
<dbReference type="OrthoDB" id="10007484at2759"/>
<evidence type="ECO:0000313" key="1">
    <source>
        <dbReference type="EMBL" id="KIK59523.1"/>
    </source>
</evidence>
<gene>
    <name evidence="1" type="ORF">GYMLUDRAFT_74432</name>
</gene>
<dbReference type="EMBL" id="KN834779">
    <property type="protein sequence ID" value="KIK59523.1"/>
    <property type="molecule type" value="Genomic_DNA"/>
</dbReference>
<reference evidence="1 2" key="1">
    <citation type="submission" date="2014-04" db="EMBL/GenBank/DDBJ databases">
        <title>Evolutionary Origins and Diversification of the Mycorrhizal Mutualists.</title>
        <authorList>
            <consortium name="DOE Joint Genome Institute"/>
            <consortium name="Mycorrhizal Genomics Consortium"/>
            <person name="Kohler A."/>
            <person name="Kuo A."/>
            <person name="Nagy L.G."/>
            <person name="Floudas D."/>
            <person name="Copeland A."/>
            <person name="Barry K.W."/>
            <person name="Cichocki N."/>
            <person name="Veneault-Fourrey C."/>
            <person name="LaButti K."/>
            <person name="Lindquist E.A."/>
            <person name="Lipzen A."/>
            <person name="Lundell T."/>
            <person name="Morin E."/>
            <person name="Murat C."/>
            <person name="Riley R."/>
            <person name="Ohm R."/>
            <person name="Sun H."/>
            <person name="Tunlid A."/>
            <person name="Henrissat B."/>
            <person name="Grigoriev I.V."/>
            <person name="Hibbett D.S."/>
            <person name="Martin F."/>
        </authorList>
    </citation>
    <scope>NUCLEOTIDE SEQUENCE [LARGE SCALE GENOMIC DNA]</scope>
    <source>
        <strain evidence="1 2">FD-317 M1</strain>
    </source>
</reference>
<dbReference type="HOGENOM" id="CLU_034012_1_1_1"/>
<evidence type="ECO:0000313" key="2">
    <source>
        <dbReference type="Proteomes" id="UP000053593"/>
    </source>
</evidence>
<accession>A0A0D0CUM8</accession>
<sequence>MKAFVLCLLSYDPERLNVQDGVLGVVKGYYGCIEAQGQGTLHCHMLIWLEGGLNPNEIKQRALEDPQSNFCKRLINFLEDTISTAVPPKPAADISVPSDIYHPCSVMGTSMVSFNDDFMQGPDAIAKDIHNLVQRCQVHNHTSTCFKYCKDPSQPKECRFGLGPENYQPVSVFDSESGELTLRCLDGLVNNFNETILQAIHCNMDIKFIGSGASAKAVLYYITNYITKSQLKTHIAYAALERAIVKLGDVNEVDMPMTVKVKQLLQKCAYAIISQQELSAQQVCIYLLDLDDHFTSHKFRLLFWTPIEREIEHQIPFLVPHKSGRKNCHEVCDSDHTDLEDHNNIPTDDLDNEEDISLRVSNDSNLLQALSQADDYIFHPASLEKLNLKIARPCSTGDKSFDYSADDEEVEECHLSTSLQLPGLNPLHSLSSIRPKFDFNSGHPE</sequence>
<evidence type="ECO:0008006" key="3">
    <source>
        <dbReference type="Google" id="ProtNLM"/>
    </source>
</evidence>